<dbReference type="PIRSF" id="PIRSF006485">
    <property type="entry name" value="GTP-binding_EngA"/>
    <property type="match status" value="1"/>
</dbReference>
<evidence type="ECO:0000256" key="3">
    <source>
        <dbReference type="ARBA" id="ARBA00022517"/>
    </source>
</evidence>
<dbReference type="GO" id="GO:0043022">
    <property type="term" value="F:ribosome binding"/>
    <property type="evidence" value="ECO:0007669"/>
    <property type="project" value="TreeGrafter"/>
</dbReference>
<dbReference type="HAMAP" id="MF_00195">
    <property type="entry name" value="GTPase_Der"/>
    <property type="match status" value="1"/>
</dbReference>
<dbReference type="InterPro" id="IPR006073">
    <property type="entry name" value="GTP-bd"/>
</dbReference>
<dbReference type="NCBIfam" id="TIGR00231">
    <property type="entry name" value="small_GTP"/>
    <property type="match status" value="2"/>
</dbReference>
<evidence type="ECO:0000256" key="7">
    <source>
        <dbReference type="ARBA" id="ARBA00032345"/>
    </source>
</evidence>
<organism evidence="12">
    <name type="scientific">Thermodesulfobacterium geofontis</name>
    <dbReference type="NCBI Taxonomy" id="1295609"/>
    <lineage>
        <taxon>Bacteria</taxon>
        <taxon>Pseudomonadati</taxon>
        <taxon>Thermodesulfobacteriota</taxon>
        <taxon>Thermodesulfobacteria</taxon>
        <taxon>Thermodesulfobacteriales</taxon>
        <taxon>Thermodesulfobacteriaceae</taxon>
        <taxon>Thermodesulfobacterium</taxon>
    </lineage>
</organism>
<feature type="binding site" evidence="8">
    <location>
        <begin position="295"/>
        <end position="298"/>
    </location>
    <ligand>
        <name>GTP</name>
        <dbReference type="ChEBI" id="CHEBI:37565"/>
        <label>2</label>
    </ligand>
</feature>
<dbReference type="CDD" id="cd01895">
    <property type="entry name" value="EngA2"/>
    <property type="match status" value="1"/>
</dbReference>
<evidence type="ECO:0000256" key="4">
    <source>
        <dbReference type="ARBA" id="ARBA00022737"/>
    </source>
</evidence>
<name>A0A7V4N3L7_9BACT</name>
<dbReference type="SUPFAM" id="SSF52540">
    <property type="entry name" value="P-loop containing nucleoside triphosphate hydrolases"/>
    <property type="match status" value="2"/>
</dbReference>
<dbReference type="PANTHER" id="PTHR43834">
    <property type="entry name" value="GTPASE DER"/>
    <property type="match status" value="1"/>
</dbReference>
<feature type="binding site" evidence="8">
    <location>
        <begin position="8"/>
        <end position="15"/>
    </location>
    <ligand>
        <name>GTP</name>
        <dbReference type="ChEBI" id="CHEBI:37565"/>
        <label>1</label>
    </ligand>
</feature>
<comment type="similarity">
    <text evidence="1 8 9 10">Belongs to the TRAFAC class TrmE-Era-EngA-EngB-Septin-like GTPase superfamily. EngA (Der) GTPase family.</text>
</comment>
<comment type="subunit">
    <text evidence="8">Associates with the 50S ribosomal subunit.</text>
</comment>
<evidence type="ECO:0000256" key="1">
    <source>
        <dbReference type="ARBA" id="ARBA00008279"/>
    </source>
</evidence>
<dbReference type="InterPro" id="IPR027417">
    <property type="entry name" value="P-loop_NTPase"/>
</dbReference>
<dbReference type="InterPro" id="IPR031166">
    <property type="entry name" value="G_ENGA"/>
</dbReference>
<dbReference type="InterPro" id="IPR016484">
    <property type="entry name" value="GTPase_Der"/>
</dbReference>
<dbReference type="InterPro" id="IPR005225">
    <property type="entry name" value="Small_GTP-bd"/>
</dbReference>
<dbReference type="PROSITE" id="PS51712">
    <property type="entry name" value="G_ENGA"/>
    <property type="match status" value="2"/>
</dbReference>
<feature type="domain" description="EngA-type G" evidence="11">
    <location>
        <begin position="2"/>
        <end position="167"/>
    </location>
</feature>
<reference evidence="12" key="1">
    <citation type="journal article" date="2020" name="mSystems">
        <title>Genome- and Community-Level Interaction Insights into Carbon Utilization and Element Cycling Functions of Hydrothermarchaeota in Hydrothermal Sediment.</title>
        <authorList>
            <person name="Zhou Z."/>
            <person name="Liu Y."/>
            <person name="Xu W."/>
            <person name="Pan J."/>
            <person name="Luo Z.H."/>
            <person name="Li M."/>
        </authorList>
    </citation>
    <scope>NUCLEOTIDE SEQUENCE [LARGE SCALE GENOMIC DNA]</scope>
    <source>
        <strain evidence="12">SpSt-711</strain>
    </source>
</reference>
<feature type="binding site" evidence="8">
    <location>
        <begin position="230"/>
        <end position="234"/>
    </location>
    <ligand>
        <name>GTP</name>
        <dbReference type="ChEBI" id="CHEBI:37565"/>
        <label>2</label>
    </ligand>
</feature>
<dbReference type="GO" id="GO:0005525">
    <property type="term" value="F:GTP binding"/>
    <property type="evidence" value="ECO:0007669"/>
    <property type="project" value="UniProtKB-UniRule"/>
</dbReference>
<dbReference type="InterPro" id="IPR032859">
    <property type="entry name" value="KH_dom-like"/>
</dbReference>
<dbReference type="NCBIfam" id="TIGR03594">
    <property type="entry name" value="GTPase_EngA"/>
    <property type="match status" value="1"/>
</dbReference>
<dbReference type="EMBL" id="DTEI01000022">
    <property type="protein sequence ID" value="HGU15221.1"/>
    <property type="molecule type" value="Genomic_DNA"/>
</dbReference>
<feature type="binding site" evidence="8">
    <location>
        <begin position="182"/>
        <end position="189"/>
    </location>
    <ligand>
        <name>GTP</name>
        <dbReference type="ChEBI" id="CHEBI:37565"/>
        <label>2</label>
    </ligand>
</feature>
<keyword evidence="5 8" id="KW-0547">Nucleotide-binding</keyword>
<evidence type="ECO:0000256" key="5">
    <source>
        <dbReference type="ARBA" id="ARBA00022741"/>
    </source>
</evidence>
<keyword evidence="3 8" id="KW-0690">Ribosome biogenesis</keyword>
<evidence type="ECO:0000259" key="11">
    <source>
        <dbReference type="PROSITE" id="PS51712"/>
    </source>
</evidence>
<sequence length="437" mass="50393">MFKVAIVGRSNVGKSTLFNTLIGERKAIVEKTPGVTRDIIEGYMELENRKGVLLIDTGGINWGGKDFFNKVIIELVDKSLAEVNLVLLVVDAKEGLTSEDLVTAEYLRKKDKKVILVVNKVEGKEDEEKAIEFYKLGFENIVFISAKNQKNITQLKELIKKYAKDYLEEIPEIEVIKIAIIGRPNVGKSTLLNRLLGYERMIVSEIPGTTRDCVDVFLTLPDGRKYFLIDTPGIRRRTKIDKRAEKFSVDKALETIKKVDIVLFMVTAEEGITNQDQRLLRQIQKNYKACILLVNKWDLFDIKREAGNLMLENIKYSTRFISWIPILTISAKTGRRVNQIFPLIEEIYQQYNARINTALVNRILEDLKKNYTFNVKGKKVKFYYATQIEVKPPTFVIFTNINPEKIPKHIERFIVNSFQKFLGFSKVPVKIVFRLRD</sequence>
<dbReference type="Gene3D" id="3.40.50.300">
    <property type="entry name" value="P-loop containing nucleotide triphosphate hydrolases"/>
    <property type="match status" value="2"/>
</dbReference>
<evidence type="ECO:0000256" key="10">
    <source>
        <dbReference type="RuleBase" id="RU004481"/>
    </source>
</evidence>
<keyword evidence="4 10" id="KW-0677">Repeat</keyword>
<evidence type="ECO:0000256" key="6">
    <source>
        <dbReference type="ARBA" id="ARBA00023134"/>
    </source>
</evidence>
<dbReference type="FunFam" id="3.40.50.300:FF:000040">
    <property type="entry name" value="GTPase Der"/>
    <property type="match status" value="1"/>
</dbReference>
<dbReference type="InterPro" id="IPR015946">
    <property type="entry name" value="KH_dom-like_a/b"/>
</dbReference>
<comment type="caution">
    <text evidence="12">The sequence shown here is derived from an EMBL/GenBank/DDBJ whole genome shotgun (WGS) entry which is preliminary data.</text>
</comment>
<dbReference type="Pfam" id="PF14714">
    <property type="entry name" value="KH_dom-like"/>
    <property type="match status" value="1"/>
</dbReference>
<dbReference type="Pfam" id="PF01926">
    <property type="entry name" value="MMR_HSR1"/>
    <property type="match status" value="2"/>
</dbReference>
<evidence type="ECO:0000256" key="8">
    <source>
        <dbReference type="HAMAP-Rule" id="MF_00195"/>
    </source>
</evidence>
<keyword evidence="6 8" id="KW-0342">GTP-binding</keyword>
<evidence type="ECO:0000313" key="12">
    <source>
        <dbReference type="EMBL" id="HGU15221.1"/>
    </source>
</evidence>
<dbReference type="CDD" id="cd01894">
    <property type="entry name" value="EngA1"/>
    <property type="match status" value="1"/>
</dbReference>
<evidence type="ECO:0000256" key="9">
    <source>
        <dbReference type="PROSITE-ProRule" id="PRU01049"/>
    </source>
</evidence>
<accession>A0A7V4N3L7</accession>
<dbReference type="FunFam" id="3.40.50.300:FF:000494">
    <property type="entry name" value="tRNA modification GTPase MnmE"/>
    <property type="match status" value="1"/>
</dbReference>
<dbReference type="SUPFAM" id="SSF82653">
    <property type="entry name" value="Probable GTPase Der, C-terminal domain"/>
    <property type="match status" value="1"/>
</dbReference>
<evidence type="ECO:0000256" key="2">
    <source>
        <dbReference type="ARBA" id="ARBA00020953"/>
    </source>
</evidence>
<feature type="domain" description="EngA-type G" evidence="11">
    <location>
        <begin position="176"/>
        <end position="352"/>
    </location>
</feature>
<comment type="function">
    <text evidence="8 10">GTPase that plays an essential role in the late steps of ribosome biogenesis.</text>
</comment>
<protein>
    <recommendedName>
        <fullName evidence="2 8">GTPase Der</fullName>
    </recommendedName>
    <alternativeName>
        <fullName evidence="7 8">GTP-binding protein EngA</fullName>
    </alternativeName>
</protein>
<dbReference type="AlphaFoldDB" id="A0A7V4N3L7"/>
<dbReference type="PANTHER" id="PTHR43834:SF6">
    <property type="entry name" value="GTPASE DER"/>
    <property type="match status" value="1"/>
</dbReference>
<feature type="binding site" evidence="8">
    <location>
        <begin position="56"/>
        <end position="60"/>
    </location>
    <ligand>
        <name>GTP</name>
        <dbReference type="ChEBI" id="CHEBI:37565"/>
        <label>1</label>
    </ligand>
</feature>
<dbReference type="PRINTS" id="PR00326">
    <property type="entry name" value="GTP1OBG"/>
</dbReference>
<gene>
    <name evidence="8 12" type="primary">der</name>
    <name evidence="12" type="ORF">ENU91_00945</name>
</gene>
<dbReference type="Gene3D" id="3.30.300.20">
    <property type="match status" value="1"/>
</dbReference>
<dbReference type="GO" id="GO:0042254">
    <property type="term" value="P:ribosome biogenesis"/>
    <property type="evidence" value="ECO:0007669"/>
    <property type="project" value="UniProtKB-KW"/>
</dbReference>
<proteinExistence type="inferred from homology"/>
<feature type="binding site" evidence="8">
    <location>
        <begin position="119"/>
        <end position="122"/>
    </location>
    <ligand>
        <name>GTP</name>
        <dbReference type="ChEBI" id="CHEBI:37565"/>
        <label>1</label>
    </ligand>
</feature>